<dbReference type="CDD" id="cd19049">
    <property type="entry name" value="LGIC_TM_anion"/>
    <property type="match status" value="1"/>
</dbReference>
<evidence type="ECO:0000256" key="12">
    <source>
        <dbReference type="ARBA" id="ARBA00023257"/>
    </source>
</evidence>
<protein>
    <recommendedName>
        <fullName evidence="20">Neurotransmitter-gated ion-channel ligand-binding domain-containing protein</fullName>
    </recommendedName>
</protein>
<dbReference type="Pfam" id="PF02932">
    <property type="entry name" value="Neur_chan_memb"/>
    <property type="match status" value="1"/>
</dbReference>
<keyword evidence="3 15" id="KW-0812">Transmembrane</keyword>
<dbReference type="InterPro" id="IPR018000">
    <property type="entry name" value="Neurotransmitter_ion_chnl_CS"/>
</dbReference>
<dbReference type="SUPFAM" id="SSF90112">
    <property type="entry name" value="Neurotransmitter-gated ion-channel transmembrane pore"/>
    <property type="match status" value="1"/>
</dbReference>
<dbReference type="InterPro" id="IPR006028">
    <property type="entry name" value="GABAA/Glycine_rcpt"/>
</dbReference>
<keyword evidence="13 15" id="KW-0407">Ion channel</keyword>
<keyword evidence="11" id="KW-0868">Chloride</keyword>
<keyword evidence="19" id="KW-1185">Reference proteome</keyword>
<dbReference type="PRINTS" id="PR00253">
    <property type="entry name" value="GABAARECEPTR"/>
</dbReference>
<dbReference type="PRINTS" id="PR00252">
    <property type="entry name" value="NRIONCHANNEL"/>
</dbReference>
<feature type="transmembrane region" description="Helical" evidence="15">
    <location>
        <begin position="559"/>
        <end position="578"/>
    </location>
</feature>
<dbReference type="InterPro" id="IPR036719">
    <property type="entry name" value="Neuro-gated_channel_TM_sf"/>
</dbReference>
<dbReference type="NCBIfam" id="TIGR00860">
    <property type="entry name" value="LIC"/>
    <property type="match status" value="1"/>
</dbReference>
<keyword evidence="2" id="KW-1003">Cell membrane</keyword>
<feature type="transmembrane region" description="Helical" evidence="15">
    <location>
        <begin position="374"/>
        <end position="392"/>
    </location>
</feature>
<organism evidence="18 19">
    <name type="scientific">Tigriopus californicus</name>
    <name type="common">Marine copepod</name>
    <dbReference type="NCBI Taxonomy" id="6832"/>
    <lineage>
        <taxon>Eukaryota</taxon>
        <taxon>Metazoa</taxon>
        <taxon>Ecdysozoa</taxon>
        <taxon>Arthropoda</taxon>
        <taxon>Crustacea</taxon>
        <taxon>Multicrustacea</taxon>
        <taxon>Hexanauplia</taxon>
        <taxon>Copepoda</taxon>
        <taxon>Harpacticoida</taxon>
        <taxon>Harpacticidae</taxon>
        <taxon>Tigriopus</taxon>
    </lineage>
</organism>
<evidence type="ECO:0000256" key="15">
    <source>
        <dbReference type="RuleBase" id="RU000687"/>
    </source>
</evidence>
<evidence type="ECO:0000256" key="8">
    <source>
        <dbReference type="ARBA" id="ARBA00023136"/>
    </source>
</evidence>
<evidence type="ECO:0000256" key="6">
    <source>
        <dbReference type="ARBA" id="ARBA00023018"/>
    </source>
</evidence>
<dbReference type="GO" id="GO:0005230">
    <property type="term" value="F:extracellular ligand-gated monoatomic ion channel activity"/>
    <property type="evidence" value="ECO:0007669"/>
    <property type="project" value="InterPro"/>
</dbReference>
<dbReference type="OMA" id="FAFWINK"/>
<dbReference type="GO" id="GO:0004888">
    <property type="term" value="F:transmembrane signaling receptor activity"/>
    <property type="evidence" value="ECO:0007669"/>
    <property type="project" value="InterPro"/>
</dbReference>
<dbReference type="Gene3D" id="2.70.170.10">
    <property type="entry name" value="Neurotransmitter-gated ion-channel ligand-binding domain"/>
    <property type="match status" value="1"/>
</dbReference>
<comment type="subcellular location">
    <subcellularLocation>
        <location evidence="14">Postsynaptic cell membrane</location>
        <topology evidence="14">Multi-pass membrane protein</topology>
    </subcellularLocation>
</comment>
<dbReference type="InterPro" id="IPR006029">
    <property type="entry name" value="Neurotrans-gated_channel_TM"/>
</dbReference>
<evidence type="ECO:0000256" key="13">
    <source>
        <dbReference type="ARBA" id="ARBA00023303"/>
    </source>
</evidence>
<evidence type="ECO:0000256" key="1">
    <source>
        <dbReference type="ARBA" id="ARBA00022448"/>
    </source>
</evidence>
<evidence type="ECO:0000259" key="17">
    <source>
        <dbReference type="Pfam" id="PF02932"/>
    </source>
</evidence>
<evidence type="ECO:0000256" key="9">
    <source>
        <dbReference type="ARBA" id="ARBA00023157"/>
    </source>
</evidence>
<accession>A0A553N6K1</accession>
<comment type="caution">
    <text evidence="18">The sequence shown here is derived from an EMBL/GenBank/DDBJ whole genome shotgun (WGS) entry which is preliminary data.</text>
</comment>
<dbReference type="PANTHER" id="PTHR18945">
    <property type="entry name" value="NEUROTRANSMITTER GATED ION CHANNEL"/>
    <property type="match status" value="1"/>
</dbReference>
<evidence type="ECO:0000313" key="18">
    <source>
        <dbReference type="EMBL" id="TRY61023.1"/>
    </source>
</evidence>
<dbReference type="STRING" id="6832.A0A553N6K1"/>
<evidence type="ECO:0000256" key="2">
    <source>
        <dbReference type="ARBA" id="ARBA00022475"/>
    </source>
</evidence>
<keyword evidence="4" id="KW-0732">Signal</keyword>
<dbReference type="InterPro" id="IPR036734">
    <property type="entry name" value="Neur_chan_lig-bd_sf"/>
</dbReference>
<evidence type="ECO:0000256" key="14">
    <source>
        <dbReference type="ARBA" id="ARBA00034104"/>
    </source>
</evidence>
<feature type="domain" description="Neurotransmitter-gated ion-channel transmembrane" evidence="17">
    <location>
        <begin position="345"/>
        <end position="572"/>
    </location>
</feature>
<comment type="similarity">
    <text evidence="15">Belongs to the ligand-gated ion channel (TC 1.A.9) family.</text>
</comment>
<gene>
    <name evidence="18" type="ORF">TCAL_14921</name>
</gene>
<name>A0A553N6K1_TIGCA</name>
<keyword evidence="9" id="KW-1015">Disulfide bond</keyword>
<proteinExistence type="inferred from homology"/>
<evidence type="ECO:0000256" key="5">
    <source>
        <dbReference type="ARBA" id="ARBA00022989"/>
    </source>
</evidence>
<dbReference type="Proteomes" id="UP000318571">
    <property type="component" value="Chromosome 8"/>
</dbReference>
<evidence type="ECO:0000313" key="19">
    <source>
        <dbReference type="Proteomes" id="UP000318571"/>
    </source>
</evidence>
<dbReference type="InterPro" id="IPR006202">
    <property type="entry name" value="Neur_chan_lig-bd"/>
</dbReference>
<dbReference type="Pfam" id="PF02931">
    <property type="entry name" value="Neur_chan_LBD"/>
    <property type="match status" value="1"/>
</dbReference>
<dbReference type="GO" id="GO:0099095">
    <property type="term" value="F:ligand-gated monoatomic anion channel activity"/>
    <property type="evidence" value="ECO:0007669"/>
    <property type="project" value="UniProtKB-ARBA"/>
</dbReference>
<keyword evidence="5 15" id="KW-1133">Transmembrane helix</keyword>
<dbReference type="AlphaFoldDB" id="A0A553N6K1"/>
<dbReference type="GO" id="GO:0005254">
    <property type="term" value="F:chloride channel activity"/>
    <property type="evidence" value="ECO:0007669"/>
    <property type="project" value="UniProtKB-ARBA"/>
</dbReference>
<evidence type="ECO:0000256" key="7">
    <source>
        <dbReference type="ARBA" id="ARBA00023065"/>
    </source>
</evidence>
<dbReference type="PROSITE" id="PS00236">
    <property type="entry name" value="NEUROTR_ION_CHANNEL"/>
    <property type="match status" value="1"/>
</dbReference>
<sequence>MVHSHLSRGPYQKSSSRSGKGYQWVQLWRMALQLMTLILYEAMFDESQLKWGVAACNGYFTDFCDNFEAMDGEDSRPYISSFQNSSASLSSSAKRMEGEPMGLILSSLNRTKRAAGSPSFQPFRNERELSKQISSILDTLFNSGYDHQIRPRVGTQPLEVEVNIAIRSMGPVDEQKQIFSMDCYFRQYWTDFRLRYNNTRLRELPMNWQFLNKIWRPDTFFFNGKRSYLHKMTVPNRFIRIAPNGRVSYSQRLTIKARCQMDLRKFPLDTQECPLEIGSFGHDSDEIIYRWSDKPLSMDKLGLAQYNLINWTFGAFSGQEDSRNISKVFLNFKFERQQGFYLLQIYIPLTLIVMCSWVTFWLRKTAKGSEIPARTSLGASSVLSVVTIGFGGKSKPQVGYATALDVFIILCFLEVFAALVEFAFLNFLDTLVRRLKRKDKDCKLVMLMAQHDVMHGRVPQLPERQESTVMDTDGICTDEDILTPPDSTTPSRDDKFNFNGRPNDLLRALEEDRDAWTRILDCIIHYLQCFNCCRSIRKTEMFQKPQVVFNRVDSCSRKLFPFTFLLLNVLYWYGYMYWF</sequence>
<feature type="transmembrane region" description="Helical" evidence="15">
    <location>
        <begin position="404"/>
        <end position="428"/>
    </location>
</feature>
<evidence type="ECO:0000256" key="4">
    <source>
        <dbReference type="ARBA" id="ARBA00022729"/>
    </source>
</evidence>
<evidence type="ECO:0000256" key="3">
    <source>
        <dbReference type="ARBA" id="ARBA00022692"/>
    </source>
</evidence>
<keyword evidence="12" id="KW-0628">Postsynaptic cell membrane</keyword>
<feature type="transmembrane region" description="Helical" evidence="15">
    <location>
        <begin position="340"/>
        <end position="362"/>
    </location>
</feature>
<evidence type="ECO:0008006" key="20">
    <source>
        <dbReference type="Google" id="ProtNLM"/>
    </source>
</evidence>
<dbReference type="InterPro" id="IPR006201">
    <property type="entry name" value="Neur_channel"/>
</dbReference>
<evidence type="ECO:0000256" key="10">
    <source>
        <dbReference type="ARBA" id="ARBA00023180"/>
    </source>
</evidence>
<feature type="domain" description="Neurotransmitter-gated ion-channel ligand-binding" evidence="16">
    <location>
        <begin position="135"/>
        <end position="310"/>
    </location>
</feature>
<keyword evidence="8 15" id="KW-0472">Membrane</keyword>
<dbReference type="EMBL" id="VCGU01000459">
    <property type="protein sequence ID" value="TRY61023.1"/>
    <property type="molecule type" value="Genomic_DNA"/>
</dbReference>
<keyword evidence="7 15" id="KW-0406">Ion transport</keyword>
<keyword evidence="10" id="KW-0325">Glycoprotein</keyword>
<evidence type="ECO:0000259" key="16">
    <source>
        <dbReference type="Pfam" id="PF02931"/>
    </source>
</evidence>
<dbReference type="SUPFAM" id="SSF63712">
    <property type="entry name" value="Nicotinic receptor ligand binding domain-like"/>
    <property type="match status" value="1"/>
</dbReference>
<evidence type="ECO:0000256" key="11">
    <source>
        <dbReference type="ARBA" id="ARBA00023214"/>
    </source>
</evidence>
<reference evidence="18 19" key="1">
    <citation type="journal article" date="2018" name="Nat. Ecol. Evol.">
        <title>Genomic signatures of mitonuclear coevolution across populations of Tigriopus californicus.</title>
        <authorList>
            <person name="Barreto F.S."/>
            <person name="Watson E.T."/>
            <person name="Lima T.G."/>
            <person name="Willett C.S."/>
            <person name="Edmands S."/>
            <person name="Li W."/>
            <person name="Burton R.S."/>
        </authorList>
    </citation>
    <scope>NUCLEOTIDE SEQUENCE [LARGE SCALE GENOMIC DNA]</scope>
    <source>
        <strain evidence="18 19">San Diego</strain>
    </source>
</reference>
<dbReference type="Gene3D" id="1.20.58.390">
    <property type="entry name" value="Neurotransmitter-gated ion-channel transmembrane domain"/>
    <property type="match status" value="1"/>
</dbReference>
<dbReference type="GO" id="GO:0045211">
    <property type="term" value="C:postsynaptic membrane"/>
    <property type="evidence" value="ECO:0007669"/>
    <property type="project" value="UniProtKB-SubCell"/>
</dbReference>
<keyword evidence="1 15" id="KW-0813">Transport</keyword>
<keyword evidence="6" id="KW-0770">Synapse</keyword>
<dbReference type="FunFam" id="2.70.170.10:FF:000003">
    <property type="entry name" value="Putative gamma-aminobutyric acid receptor subunit gamma-2"/>
    <property type="match status" value="1"/>
</dbReference>
<dbReference type="InterPro" id="IPR038050">
    <property type="entry name" value="Neuro_actylchol_rec"/>
</dbReference>